<organism evidence="1 2">
    <name type="scientific">Trifolium medium</name>
    <dbReference type="NCBI Taxonomy" id="97028"/>
    <lineage>
        <taxon>Eukaryota</taxon>
        <taxon>Viridiplantae</taxon>
        <taxon>Streptophyta</taxon>
        <taxon>Embryophyta</taxon>
        <taxon>Tracheophyta</taxon>
        <taxon>Spermatophyta</taxon>
        <taxon>Magnoliopsida</taxon>
        <taxon>eudicotyledons</taxon>
        <taxon>Gunneridae</taxon>
        <taxon>Pentapetalae</taxon>
        <taxon>rosids</taxon>
        <taxon>fabids</taxon>
        <taxon>Fabales</taxon>
        <taxon>Fabaceae</taxon>
        <taxon>Papilionoideae</taxon>
        <taxon>50 kb inversion clade</taxon>
        <taxon>NPAAA clade</taxon>
        <taxon>Hologalegina</taxon>
        <taxon>IRL clade</taxon>
        <taxon>Trifolieae</taxon>
        <taxon>Trifolium</taxon>
    </lineage>
</organism>
<name>A0A392SXQ9_9FABA</name>
<evidence type="ECO:0000313" key="2">
    <source>
        <dbReference type="Proteomes" id="UP000265520"/>
    </source>
</evidence>
<reference evidence="1 2" key="1">
    <citation type="journal article" date="2018" name="Front. Plant Sci.">
        <title>Red Clover (Trifolium pratense) and Zigzag Clover (T. medium) - A Picture of Genomic Similarities and Differences.</title>
        <authorList>
            <person name="Dluhosova J."/>
            <person name="Istvanek J."/>
            <person name="Nedelnik J."/>
            <person name="Repkova J."/>
        </authorList>
    </citation>
    <scope>NUCLEOTIDE SEQUENCE [LARGE SCALE GENOMIC DNA]</scope>
    <source>
        <strain evidence="2">cv. 10/8</strain>
        <tissue evidence="1">Leaf</tissue>
    </source>
</reference>
<dbReference type="Proteomes" id="UP000265520">
    <property type="component" value="Unassembled WGS sequence"/>
</dbReference>
<dbReference type="AlphaFoldDB" id="A0A392SXQ9"/>
<protein>
    <submittedName>
        <fullName evidence="1">Uncharacterized protein</fullName>
    </submittedName>
</protein>
<keyword evidence="2" id="KW-1185">Reference proteome</keyword>
<sequence length="64" mass="6889">TSSRVAPTPEENSGKQAYTARCAGPAARYANARRLNCPCTNALRVEPKQAARCADSRKLNRPTA</sequence>
<accession>A0A392SXQ9</accession>
<evidence type="ECO:0000313" key="1">
    <source>
        <dbReference type="EMBL" id="MCI53603.1"/>
    </source>
</evidence>
<comment type="caution">
    <text evidence="1">The sequence shown here is derived from an EMBL/GenBank/DDBJ whole genome shotgun (WGS) entry which is preliminary data.</text>
</comment>
<dbReference type="EMBL" id="LXQA010465960">
    <property type="protein sequence ID" value="MCI53603.1"/>
    <property type="molecule type" value="Genomic_DNA"/>
</dbReference>
<proteinExistence type="predicted"/>
<feature type="non-terminal residue" evidence="1">
    <location>
        <position position="1"/>
    </location>
</feature>